<dbReference type="Gene3D" id="3.40.50.300">
    <property type="entry name" value="P-loop containing nucleotide triphosphate hydrolases"/>
    <property type="match status" value="1"/>
</dbReference>
<dbReference type="SUPFAM" id="SSF48452">
    <property type="entry name" value="TPR-like"/>
    <property type="match status" value="1"/>
</dbReference>
<sequence length="704" mass="74896">MHAQGNSTKGIIDWHLSVLGEVRLVGPNGPARFEKKAFGLLAYLAVEGATPKSRLAGLFWSDSPEATARANLRQLLRRLKVATGDVLVSGADPLALAASVDADVSALRGARRTELAARATELPLGRLLGQLAFDDAPLFDEWLHSARANVDAARRQAITAAIDEHERSGRLADALALAARAVELEPRSEDAHRQRMRLLYAAGDRGEALAVFQRLRAMLDRELGIEPSRATTELAREIARSVEQRGPRSAPSARVIPLSVLRPPALVGREEVWARMEAAWAAGQAIIIGGPPGIGKSRLMHDFLNAVAKPFFFSGRPGDRAVPYGTHARVYSEMLAKIDAAKLAPWARAELARLVPALGQAPGPMESEADKIRMLQAKIEAHRLAAREGYDAFGVDDIQFVDAATAEAGQYVMAQLFQDPTVKLRAVLCYRAGELPEAIMASIREGVAFGLGIHIELDPLPPAGVRQLLGSLDVPGIADMADSIASYAGGNPLFVLETVKHVIASGTLSRAEVARMPPGRIGVVLEGTLSRLSEPALQMARVLALLGSNFTLASASAALEASAAATAACWAELTAAHVVHGMGFSHDLIGETVLATLPRPVEVLLRRRLAVALEALGADPALVAEQWRGAGEPCMVGRKLMDAATSSRGVFLPREAAVFYERAAEAFREGGDVVAANEVGKMRDRLLQRAGAAVDPAGPRSPAP</sequence>
<dbReference type="Pfam" id="PF03704">
    <property type="entry name" value="BTAD"/>
    <property type="match status" value="1"/>
</dbReference>
<evidence type="ECO:0000313" key="5">
    <source>
        <dbReference type="Proteomes" id="UP001221411"/>
    </source>
</evidence>
<evidence type="ECO:0000256" key="1">
    <source>
        <dbReference type="ARBA" id="ARBA00023015"/>
    </source>
</evidence>
<dbReference type="SMART" id="SM01043">
    <property type="entry name" value="BTAD"/>
    <property type="match status" value="1"/>
</dbReference>
<dbReference type="InterPro" id="IPR011990">
    <property type="entry name" value="TPR-like_helical_dom_sf"/>
</dbReference>
<organism evidence="4 5">
    <name type="scientific">Polyangium mundeleinium</name>
    <dbReference type="NCBI Taxonomy" id="2995306"/>
    <lineage>
        <taxon>Bacteria</taxon>
        <taxon>Pseudomonadati</taxon>
        <taxon>Myxococcota</taxon>
        <taxon>Polyangia</taxon>
        <taxon>Polyangiales</taxon>
        <taxon>Polyangiaceae</taxon>
        <taxon>Polyangium</taxon>
    </lineage>
</organism>
<dbReference type="Pfam" id="PF13191">
    <property type="entry name" value="AAA_16"/>
    <property type="match status" value="1"/>
</dbReference>
<dbReference type="InterPro" id="IPR051677">
    <property type="entry name" value="AfsR-DnrI-RedD_regulator"/>
</dbReference>
<reference evidence="4 5" key="1">
    <citation type="submission" date="2022-11" db="EMBL/GenBank/DDBJ databases">
        <title>Minimal conservation of predation-associated metabolite biosynthetic gene clusters underscores biosynthetic potential of Myxococcota including descriptions for ten novel species: Archangium lansinium sp. nov., Myxococcus landrumus sp. nov., Nannocystis bai.</title>
        <authorList>
            <person name="Ahearne A."/>
            <person name="Stevens C."/>
            <person name="Dowd S."/>
        </authorList>
    </citation>
    <scope>NUCLEOTIDE SEQUENCE [LARGE SCALE GENOMIC DNA]</scope>
    <source>
        <strain evidence="4 5">RJM3</strain>
    </source>
</reference>
<dbReference type="Proteomes" id="UP001221411">
    <property type="component" value="Unassembled WGS sequence"/>
</dbReference>
<keyword evidence="5" id="KW-1185">Reference proteome</keyword>
<evidence type="ECO:0000313" key="4">
    <source>
        <dbReference type="EMBL" id="MDC0748030.1"/>
    </source>
</evidence>
<proteinExistence type="predicted"/>
<evidence type="ECO:0000256" key="2">
    <source>
        <dbReference type="ARBA" id="ARBA00023163"/>
    </source>
</evidence>
<dbReference type="InterPro" id="IPR041664">
    <property type="entry name" value="AAA_16"/>
</dbReference>
<feature type="domain" description="Bacterial transcriptional activator" evidence="3">
    <location>
        <begin position="100"/>
        <end position="239"/>
    </location>
</feature>
<protein>
    <submittedName>
        <fullName evidence="4">BTAD domain-containing putative transcriptional regulator</fullName>
    </submittedName>
</protein>
<dbReference type="InterPro" id="IPR005158">
    <property type="entry name" value="BTAD"/>
</dbReference>
<dbReference type="Gene3D" id="1.25.40.10">
    <property type="entry name" value="Tetratricopeptide repeat domain"/>
    <property type="match status" value="1"/>
</dbReference>
<comment type="caution">
    <text evidence="4">The sequence shown here is derived from an EMBL/GenBank/DDBJ whole genome shotgun (WGS) entry which is preliminary data.</text>
</comment>
<keyword evidence="2" id="KW-0804">Transcription</keyword>
<dbReference type="EMBL" id="JAQNDO010000001">
    <property type="protein sequence ID" value="MDC0748030.1"/>
    <property type="molecule type" value="Genomic_DNA"/>
</dbReference>
<dbReference type="PANTHER" id="PTHR35807">
    <property type="entry name" value="TRANSCRIPTIONAL REGULATOR REDD-RELATED"/>
    <property type="match status" value="1"/>
</dbReference>
<name>A0ABT5F4M3_9BACT</name>
<dbReference type="PANTHER" id="PTHR35807:SF1">
    <property type="entry name" value="TRANSCRIPTIONAL REGULATOR REDD"/>
    <property type="match status" value="1"/>
</dbReference>
<dbReference type="SUPFAM" id="SSF52540">
    <property type="entry name" value="P-loop containing nucleoside triphosphate hydrolases"/>
    <property type="match status" value="1"/>
</dbReference>
<keyword evidence="1" id="KW-0805">Transcription regulation</keyword>
<accession>A0ABT5F4M3</accession>
<evidence type="ECO:0000259" key="3">
    <source>
        <dbReference type="SMART" id="SM01043"/>
    </source>
</evidence>
<dbReference type="RefSeq" id="WP_271926801.1">
    <property type="nucleotide sequence ID" value="NZ_JAQNDO010000001.1"/>
</dbReference>
<dbReference type="InterPro" id="IPR027417">
    <property type="entry name" value="P-loop_NTPase"/>
</dbReference>
<gene>
    <name evidence="4" type="ORF">POL67_42275</name>
</gene>